<feature type="region of interest" description="Disordered" evidence="1">
    <location>
        <begin position="1"/>
        <end position="21"/>
    </location>
</feature>
<organism evidence="2 3">
    <name type="scientific">Zizania palustris</name>
    <name type="common">Northern wild rice</name>
    <dbReference type="NCBI Taxonomy" id="103762"/>
    <lineage>
        <taxon>Eukaryota</taxon>
        <taxon>Viridiplantae</taxon>
        <taxon>Streptophyta</taxon>
        <taxon>Embryophyta</taxon>
        <taxon>Tracheophyta</taxon>
        <taxon>Spermatophyta</taxon>
        <taxon>Magnoliopsida</taxon>
        <taxon>Liliopsida</taxon>
        <taxon>Poales</taxon>
        <taxon>Poaceae</taxon>
        <taxon>BOP clade</taxon>
        <taxon>Oryzoideae</taxon>
        <taxon>Oryzeae</taxon>
        <taxon>Zizaniinae</taxon>
        <taxon>Zizania</taxon>
    </lineage>
</organism>
<gene>
    <name evidence="2" type="ORF">GUJ93_ZPchr0004g39444</name>
</gene>
<dbReference type="EMBL" id="JAAALK010000285">
    <property type="protein sequence ID" value="KAG8064325.1"/>
    <property type="molecule type" value="Genomic_DNA"/>
</dbReference>
<comment type="caution">
    <text evidence="2">The sequence shown here is derived from an EMBL/GenBank/DDBJ whole genome shotgun (WGS) entry which is preliminary data.</text>
</comment>
<keyword evidence="3" id="KW-1185">Reference proteome</keyword>
<dbReference type="AlphaFoldDB" id="A0A8J5RX81"/>
<name>A0A8J5RX81_ZIZPA</name>
<evidence type="ECO:0000313" key="3">
    <source>
        <dbReference type="Proteomes" id="UP000729402"/>
    </source>
</evidence>
<reference evidence="2" key="2">
    <citation type="submission" date="2021-02" db="EMBL/GenBank/DDBJ databases">
        <authorList>
            <person name="Kimball J.A."/>
            <person name="Haas M.W."/>
            <person name="Macchietto M."/>
            <person name="Kono T."/>
            <person name="Duquette J."/>
            <person name="Shao M."/>
        </authorList>
    </citation>
    <scope>NUCLEOTIDE SEQUENCE</scope>
    <source>
        <tissue evidence="2">Fresh leaf tissue</tissue>
    </source>
</reference>
<dbReference type="Proteomes" id="UP000729402">
    <property type="component" value="Unassembled WGS sequence"/>
</dbReference>
<sequence>MASRPHGTEPSGITEGKGEEEAAGIVKLSGSSVPECSHLVLMMPAMQSPAAAVRKMLILCSYQSELGKLEMVTSVDGLMMFIREERDAHKKNVEAAS</sequence>
<proteinExistence type="predicted"/>
<accession>A0A8J5RX81</accession>
<protein>
    <submittedName>
        <fullName evidence="2">Uncharacterized protein</fullName>
    </submittedName>
</protein>
<evidence type="ECO:0000313" key="2">
    <source>
        <dbReference type="EMBL" id="KAG8064325.1"/>
    </source>
</evidence>
<reference evidence="2" key="1">
    <citation type="journal article" date="2021" name="bioRxiv">
        <title>Whole Genome Assembly and Annotation of Northern Wild Rice, Zizania palustris L., Supports a Whole Genome Duplication in the Zizania Genus.</title>
        <authorList>
            <person name="Haas M."/>
            <person name="Kono T."/>
            <person name="Macchietto M."/>
            <person name="Millas R."/>
            <person name="McGilp L."/>
            <person name="Shao M."/>
            <person name="Duquette J."/>
            <person name="Hirsch C.N."/>
            <person name="Kimball J."/>
        </authorList>
    </citation>
    <scope>NUCLEOTIDE SEQUENCE</scope>
    <source>
        <tissue evidence="2">Fresh leaf tissue</tissue>
    </source>
</reference>
<evidence type="ECO:0000256" key="1">
    <source>
        <dbReference type="SAM" id="MobiDB-lite"/>
    </source>
</evidence>